<feature type="transmembrane region" description="Helical" evidence="1">
    <location>
        <begin position="19"/>
        <end position="39"/>
    </location>
</feature>
<accession>A0A075I129</accession>
<evidence type="ECO:0000256" key="1">
    <source>
        <dbReference type="SAM" id="Phobius"/>
    </source>
</evidence>
<name>A0A075I129_9ARCH</name>
<organism evidence="2">
    <name type="scientific">uncultured marine thaumarchaeote SAT1000_05_G10</name>
    <dbReference type="NCBI Taxonomy" id="1456358"/>
    <lineage>
        <taxon>Archaea</taxon>
        <taxon>Nitrososphaerota</taxon>
        <taxon>environmental samples</taxon>
    </lineage>
</organism>
<feature type="transmembrane region" description="Helical" evidence="1">
    <location>
        <begin position="59"/>
        <end position="75"/>
    </location>
</feature>
<keyword evidence="1" id="KW-0812">Transmembrane</keyword>
<sequence>MVLTGTSFMLARKFGSKQVGSIIIVGGIVLLVGMLYTSIMLEQLDSNFRVFTVDITPPLFMAVSVPIMIFGARLFKIKKDQRSIFNYDHNAYHLILHENQFFHRKPLHHPCSLKLSCSNFFLCTS</sequence>
<proteinExistence type="predicted"/>
<dbReference type="EMBL" id="KF901195">
    <property type="protein sequence ID" value="AIF21634.1"/>
    <property type="molecule type" value="Genomic_DNA"/>
</dbReference>
<keyword evidence="1" id="KW-0472">Membrane</keyword>
<protein>
    <submittedName>
        <fullName evidence="2">Uncharacterized protein</fullName>
    </submittedName>
</protein>
<dbReference type="AlphaFoldDB" id="A0A075I129"/>
<keyword evidence="1" id="KW-1133">Transmembrane helix</keyword>
<reference evidence="2" key="1">
    <citation type="journal article" date="2014" name="Genome Biol. Evol.">
        <title>Pangenome evidence for extensive interdomain horizontal transfer affecting lineage core and shell genes in uncultured planktonic thaumarchaeota and euryarchaeota.</title>
        <authorList>
            <person name="Deschamps P."/>
            <person name="Zivanovic Y."/>
            <person name="Moreira D."/>
            <person name="Rodriguez-Valera F."/>
            <person name="Lopez-Garcia P."/>
        </authorList>
    </citation>
    <scope>NUCLEOTIDE SEQUENCE</scope>
</reference>
<evidence type="ECO:0000313" key="2">
    <source>
        <dbReference type="EMBL" id="AIF21634.1"/>
    </source>
</evidence>